<dbReference type="GO" id="GO:0016491">
    <property type="term" value="F:oxidoreductase activity"/>
    <property type="evidence" value="ECO:0007669"/>
    <property type="project" value="UniProtKB-KW"/>
</dbReference>
<feature type="transmembrane region" description="Helical" evidence="9">
    <location>
        <begin position="41"/>
        <end position="63"/>
    </location>
</feature>
<dbReference type="InterPro" id="IPR013833">
    <property type="entry name" value="Cyt_c_oxidase_su3_a-hlx"/>
</dbReference>
<dbReference type="InterPro" id="IPR024791">
    <property type="entry name" value="Cyt_c/ubiquinol_Oxase_su3"/>
</dbReference>
<keyword evidence="11" id="KW-0560">Oxidoreductase</keyword>
<evidence type="ECO:0000256" key="7">
    <source>
        <dbReference type="RuleBase" id="RU003376"/>
    </source>
</evidence>
<dbReference type="KEGG" id="parq:DSM112329_01483"/>
<dbReference type="InterPro" id="IPR035973">
    <property type="entry name" value="Cyt_c_oxidase_su3-like_sf"/>
</dbReference>
<evidence type="ECO:0000256" key="8">
    <source>
        <dbReference type="SAM" id="MobiDB-lite"/>
    </source>
</evidence>
<feature type="domain" description="Heme-copper oxidase subunit III family profile" evidence="10">
    <location>
        <begin position="42"/>
        <end position="219"/>
    </location>
</feature>
<comment type="subcellular location">
    <subcellularLocation>
        <location evidence="7">Cell membrane</location>
        <topology evidence="7">Multi-pass membrane protein</topology>
    </subcellularLocation>
    <subcellularLocation>
        <location evidence="1">Membrane</location>
        <topology evidence="1">Multi-pass membrane protein</topology>
    </subcellularLocation>
</comment>
<dbReference type="PANTHER" id="PTHR11403:SF6">
    <property type="entry name" value="NITRIC OXIDE REDUCTASE SUBUNIT E"/>
    <property type="match status" value="1"/>
</dbReference>
<dbReference type="Pfam" id="PF00510">
    <property type="entry name" value="COX3"/>
    <property type="match status" value="1"/>
</dbReference>
<dbReference type="AlphaFoldDB" id="A0AAU7ASL8"/>
<organism evidence="11">
    <name type="scientific">Paraconexibacter sp. AEG42_29</name>
    <dbReference type="NCBI Taxonomy" id="2997339"/>
    <lineage>
        <taxon>Bacteria</taxon>
        <taxon>Bacillati</taxon>
        <taxon>Actinomycetota</taxon>
        <taxon>Thermoleophilia</taxon>
        <taxon>Solirubrobacterales</taxon>
        <taxon>Paraconexibacteraceae</taxon>
        <taxon>Paraconexibacter</taxon>
    </lineage>
</organism>
<evidence type="ECO:0000256" key="6">
    <source>
        <dbReference type="ARBA" id="ARBA00031400"/>
    </source>
</evidence>
<feature type="transmembrane region" description="Helical" evidence="9">
    <location>
        <begin position="116"/>
        <end position="133"/>
    </location>
</feature>
<keyword evidence="5 9" id="KW-0472">Membrane</keyword>
<dbReference type="PANTHER" id="PTHR11403">
    <property type="entry name" value="CYTOCHROME C OXIDASE SUBUNIT III"/>
    <property type="match status" value="1"/>
</dbReference>
<evidence type="ECO:0000259" key="10">
    <source>
        <dbReference type="PROSITE" id="PS50253"/>
    </source>
</evidence>
<reference evidence="11" key="1">
    <citation type="submission" date="2022-12" db="EMBL/GenBank/DDBJ databases">
        <title>Paraconexibacter alkalitolerans sp. nov. and Baekduia alba sp. nov., isolated from soil and emended description of the genera Paraconexibacter (Chun et al., 2020) and Baekduia (An et al., 2020).</title>
        <authorList>
            <person name="Vieira S."/>
            <person name="Huber K.J."/>
            <person name="Geppert A."/>
            <person name="Wolf J."/>
            <person name="Neumann-Schaal M."/>
            <person name="Muesken M."/>
            <person name="Overmann J."/>
        </authorList>
    </citation>
    <scope>NUCLEOTIDE SEQUENCE</scope>
    <source>
        <strain evidence="11">AEG42_29</strain>
    </source>
</reference>
<comment type="similarity">
    <text evidence="2 7">Belongs to the cytochrome c oxidase subunit 3 family.</text>
</comment>
<evidence type="ECO:0000256" key="2">
    <source>
        <dbReference type="ARBA" id="ARBA00010581"/>
    </source>
</evidence>
<proteinExistence type="inferred from homology"/>
<feature type="region of interest" description="Disordered" evidence="8">
    <location>
        <begin position="1"/>
        <end position="23"/>
    </location>
</feature>
<evidence type="ECO:0000256" key="9">
    <source>
        <dbReference type="SAM" id="Phobius"/>
    </source>
</evidence>
<feature type="transmembrane region" description="Helical" evidence="9">
    <location>
        <begin position="83"/>
        <end position="104"/>
    </location>
</feature>
<feature type="transmembrane region" description="Helical" evidence="9">
    <location>
        <begin position="196"/>
        <end position="218"/>
    </location>
</feature>
<dbReference type="InterPro" id="IPR000298">
    <property type="entry name" value="Cyt_c_oxidase-like_su3"/>
</dbReference>
<dbReference type="SUPFAM" id="SSF81452">
    <property type="entry name" value="Cytochrome c oxidase subunit III-like"/>
    <property type="match status" value="1"/>
</dbReference>
<dbReference type="EMBL" id="CP114014">
    <property type="protein sequence ID" value="XAY04648.1"/>
    <property type="molecule type" value="Genomic_DNA"/>
</dbReference>
<dbReference type="GO" id="GO:0019646">
    <property type="term" value="P:aerobic electron transport chain"/>
    <property type="evidence" value="ECO:0007669"/>
    <property type="project" value="InterPro"/>
</dbReference>
<feature type="transmembrane region" description="Helical" evidence="9">
    <location>
        <begin position="153"/>
        <end position="175"/>
    </location>
</feature>
<dbReference type="RefSeq" id="WP_354701176.1">
    <property type="nucleotide sequence ID" value="NZ_CP114014.1"/>
</dbReference>
<keyword evidence="3 7" id="KW-0812">Transmembrane</keyword>
<evidence type="ECO:0000256" key="4">
    <source>
        <dbReference type="ARBA" id="ARBA00022989"/>
    </source>
</evidence>
<evidence type="ECO:0000313" key="11">
    <source>
        <dbReference type="EMBL" id="XAY04648.1"/>
    </source>
</evidence>
<dbReference type="GO" id="GO:0005886">
    <property type="term" value="C:plasma membrane"/>
    <property type="evidence" value="ECO:0007669"/>
    <property type="project" value="UniProtKB-SubCell"/>
</dbReference>
<dbReference type="PROSITE" id="PS50253">
    <property type="entry name" value="COX3"/>
    <property type="match status" value="1"/>
</dbReference>
<evidence type="ECO:0000256" key="1">
    <source>
        <dbReference type="ARBA" id="ARBA00004141"/>
    </source>
</evidence>
<protein>
    <recommendedName>
        <fullName evidence="6">Cytochrome aa3 subunit 3</fullName>
    </recommendedName>
</protein>
<sequence>MREMPAFLEPRGGPVRPGPLPARPAAAATASASASRVPGEAGIWVFLLGDMTMFGVFFVAFLVQRGQNPELFADSREALTVGVGAVNTLVLLTSSLLVALAVRAHRLGRRADSRRLVALTALCGAVFAAVKVAEWVTKLDAGHHPGDDLFFTYYYLLTGIHFLHVIIGAGVLAYWHRLLRRPAGVPEGERRAVECCASYWHMVDLLWVVIFPVLYLSAT</sequence>
<dbReference type="GO" id="GO:0004129">
    <property type="term" value="F:cytochrome-c oxidase activity"/>
    <property type="evidence" value="ECO:0007669"/>
    <property type="project" value="InterPro"/>
</dbReference>
<gene>
    <name evidence="11" type="primary">qoxC_1</name>
    <name evidence="11" type="ORF">DSM112329_01483</name>
</gene>
<accession>A0AAU7ASL8</accession>
<dbReference type="Gene3D" id="1.20.120.80">
    <property type="entry name" value="Cytochrome c oxidase, subunit III, four-helix bundle"/>
    <property type="match status" value="1"/>
</dbReference>
<evidence type="ECO:0000256" key="3">
    <source>
        <dbReference type="ARBA" id="ARBA00022692"/>
    </source>
</evidence>
<keyword evidence="4 9" id="KW-1133">Transmembrane helix</keyword>
<name>A0AAU7ASL8_9ACTN</name>
<evidence type="ECO:0000256" key="5">
    <source>
        <dbReference type="ARBA" id="ARBA00023136"/>
    </source>
</evidence>